<gene>
    <name evidence="8" type="ORF">HUE56_21460</name>
</gene>
<keyword evidence="2" id="KW-0229">DNA integration</keyword>
<keyword evidence="9" id="KW-1185">Reference proteome</keyword>
<dbReference type="SUPFAM" id="SSF53041">
    <property type="entry name" value="Resolvase-like"/>
    <property type="match status" value="1"/>
</dbReference>
<dbReference type="GO" id="GO:0015074">
    <property type="term" value="P:DNA integration"/>
    <property type="evidence" value="ECO:0007669"/>
    <property type="project" value="UniProtKB-KW"/>
</dbReference>
<evidence type="ECO:0000256" key="3">
    <source>
        <dbReference type="ARBA" id="ARBA00023100"/>
    </source>
</evidence>
<dbReference type="PANTHER" id="PTHR30461:SF26">
    <property type="entry name" value="RESOLVASE HOMOLOG YNEB"/>
    <property type="match status" value="1"/>
</dbReference>
<dbReference type="GO" id="GO:0003677">
    <property type="term" value="F:DNA binding"/>
    <property type="evidence" value="ECO:0007669"/>
    <property type="project" value="UniProtKB-KW"/>
</dbReference>
<dbReference type="OrthoDB" id="9800103at2"/>
<evidence type="ECO:0000256" key="4">
    <source>
        <dbReference type="ARBA" id="ARBA00023125"/>
    </source>
</evidence>
<organism evidence="8 9">
    <name type="scientific">Azospirillum oryzae</name>
    <dbReference type="NCBI Taxonomy" id="286727"/>
    <lineage>
        <taxon>Bacteria</taxon>
        <taxon>Pseudomonadati</taxon>
        <taxon>Pseudomonadota</taxon>
        <taxon>Alphaproteobacteria</taxon>
        <taxon>Rhodospirillales</taxon>
        <taxon>Azospirillaceae</taxon>
        <taxon>Azospirillum</taxon>
    </lineage>
</organism>
<evidence type="ECO:0000256" key="1">
    <source>
        <dbReference type="ARBA" id="ARBA00009913"/>
    </source>
</evidence>
<dbReference type="InterPro" id="IPR006119">
    <property type="entry name" value="Resolv_N"/>
</dbReference>
<evidence type="ECO:0000313" key="8">
    <source>
        <dbReference type="EMBL" id="QKS52916.1"/>
    </source>
</evidence>
<sequence>MLIGYARTSTAEQEAGLEAQHRDLSAAGVEKLFSEQVSSVDAAKRAQLEAALDYLREGDCLVVTRLDRLARSVAHLLTLVERIEAKGAGLRILNMGVDTSTPTGKLMLTMLGGVAEFERAIMLERQREGIAKAKAEGKYKGRKPTAQAHGDNVRELKAAGRSVPEIIEETGVSRASVYRLLRSDR</sequence>
<keyword evidence="4" id="KW-0238">DNA-binding</keyword>
<reference evidence="8 9" key="1">
    <citation type="submission" date="2020-06" db="EMBL/GenBank/DDBJ databases">
        <title>Complete genome of Azosprillum oryzae KACC14407.</title>
        <authorList>
            <person name="Kim M."/>
            <person name="Park Y.-J."/>
            <person name="Shin J.-H."/>
        </authorList>
    </citation>
    <scope>NUCLEOTIDE SEQUENCE [LARGE SCALE GENOMIC DNA]</scope>
    <source>
        <strain evidence="8 9">KACC 14407</strain>
    </source>
</reference>
<evidence type="ECO:0000259" key="7">
    <source>
        <dbReference type="PROSITE" id="PS51736"/>
    </source>
</evidence>
<protein>
    <submittedName>
        <fullName evidence="8">Recombinase family protein</fullName>
    </submittedName>
</protein>
<evidence type="ECO:0000256" key="5">
    <source>
        <dbReference type="ARBA" id="ARBA00023172"/>
    </source>
</evidence>
<dbReference type="AlphaFoldDB" id="A0A6N1AMD6"/>
<dbReference type="PROSITE" id="PS00398">
    <property type="entry name" value="RECOMBINASES_2"/>
    <property type="match status" value="1"/>
</dbReference>
<dbReference type="InterPro" id="IPR050639">
    <property type="entry name" value="SSR_resolvase"/>
</dbReference>
<keyword evidence="3" id="KW-0230">DNA invertase</keyword>
<dbReference type="Gene3D" id="3.40.50.1390">
    <property type="entry name" value="Resolvase, N-terminal catalytic domain"/>
    <property type="match status" value="1"/>
</dbReference>
<dbReference type="GO" id="GO:0000150">
    <property type="term" value="F:DNA strand exchange activity"/>
    <property type="evidence" value="ECO:0007669"/>
    <property type="project" value="UniProtKB-KW"/>
</dbReference>
<dbReference type="Proteomes" id="UP000509702">
    <property type="component" value="Chromosome"/>
</dbReference>
<dbReference type="InterPro" id="IPR036162">
    <property type="entry name" value="Resolvase-like_N_sf"/>
</dbReference>
<dbReference type="KEGG" id="aoz:HUE56_21460"/>
<dbReference type="InterPro" id="IPR006120">
    <property type="entry name" value="Resolvase_HTH_dom"/>
</dbReference>
<dbReference type="CDD" id="cd03768">
    <property type="entry name" value="SR_ResInv"/>
    <property type="match status" value="1"/>
</dbReference>
<dbReference type="InterPro" id="IPR006118">
    <property type="entry name" value="Recombinase_CS"/>
</dbReference>
<name>A0A6N1AMD6_9PROT</name>
<dbReference type="FunFam" id="3.40.50.1390:FF:000001">
    <property type="entry name" value="DNA recombinase"/>
    <property type="match status" value="1"/>
</dbReference>
<accession>A0A6N1AMD6</accession>
<evidence type="ECO:0000256" key="2">
    <source>
        <dbReference type="ARBA" id="ARBA00022908"/>
    </source>
</evidence>
<proteinExistence type="inferred from homology"/>
<comment type="similarity">
    <text evidence="1">Belongs to the site-specific recombinase resolvase family.</text>
</comment>
<dbReference type="SMART" id="SM00857">
    <property type="entry name" value="Resolvase"/>
    <property type="match status" value="1"/>
</dbReference>
<dbReference type="PROSITE" id="PS51736">
    <property type="entry name" value="RECOMBINASES_3"/>
    <property type="match status" value="1"/>
</dbReference>
<evidence type="ECO:0000313" key="9">
    <source>
        <dbReference type="Proteomes" id="UP000509702"/>
    </source>
</evidence>
<feature type="active site" description="O-(5'-phospho-DNA)-serine intermediate" evidence="6">
    <location>
        <position position="9"/>
    </location>
</feature>
<dbReference type="PANTHER" id="PTHR30461">
    <property type="entry name" value="DNA-INVERTASE FROM LAMBDOID PROPHAGE"/>
    <property type="match status" value="1"/>
</dbReference>
<dbReference type="Pfam" id="PF00239">
    <property type="entry name" value="Resolvase"/>
    <property type="match status" value="1"/>
</dbReference>
<dbReference type="EMBL" id="CP054619">
    <property type="protein sequence ID" value="QKS52916.1"/>
    <property type="molecule type" value="Genomic_DNA"/>
</dbReference>
<dbReference type="RefSeq" id="WP_149196704.1">
    <property type="nucleotide sequence ID" value="NZ_BSOV01000023.1"/>
</dbReference>
<evidence type="ECO:0000256" key="6">
    <source>
        <dbReference type="PIRSR" id="PIRSR606118-50"/>
    </source>
</evidence>
<keyword evidence="5" id="KW-0233">DNA recombination</keyword>
<dbReference type="Pfam" id="PF02796">
    <property type="entry name" value="HTH_7"/>
    <property type="match status" value="1"/>
</dbReference>
<feature type="domain" description="Resolvase/invertase-type recombinase catalytic" evidence="7">
    <location>
        <begin position="1"/>
        <end position="137"/>
    </location>
</feature>